<evidence type="ECO:0000259" key="2">
    <source>
        <dbReference type="Pfam" id="PF07992"/>
    </source>
</evidence>
<evidence type="ECO:0000313" key="4">
    <source>
        <dbReference type="Proteomes" id="UP000177876"/>
    </source>
</evidence>
<dbReference type="GO" id="GO:0016491">
    <property type="term" value="F:oxidoreductase activity"/>
    <property type="evidence" value="ECO:0007669"/>
    <property type="project" value="UniProtKB-KW"/>
</dbReference>
<sequence>MSLPCEQLDLLVIGAGPAGLCAAYEAAAVGCRVTIVDENDKAGGQLSKQIHRFFGSSHHGAGKRGIEIAEELFGDCLKLGVDVRLSSSVLGLFSNGEVMIDAPTQLCLVNPGAVIVATGASEKSLAFPGWTLPGVMGAGAAQTLINIHRILPGSRVLMVGSGNVGLIVSYQLLQAGAEVVGVVDTAGSISGYQVHAGRVRREGIPVYLGHRLLSARGSTGLEEVLVEAIEDGTVKRFEADVLCLAVGMSPLCDLAAMRDCRMVYEDALGGLVPWHGADMRTSQSPVYIAGDASGVEEASVAMEEGRIAGISAAEDLGSLNSGEAAERRAAIAKRLDELRAGPHSRGKLAAKERLYAR</sequence>
<dbReference type="STRING" id="1797197.A2Y75_02455"/>
<dbReference type="AlphaFoldDB" id="A0A1F2WTD3"/>
<protein>
    <recommendedName>
        <fullName evidence="2">FAD/NAD(P)-binding domain-containing protein</fullName>
    </recommendedName>
</protein>
<dbReference type="Proteomes" id="UP000177876">
    <property type="component" value="Unassembled WGS sequence"/>
</dbReference>
<dbReference type="InterPro" id="IPR051691">
    <property type="entry name" value="Metab_Enz_Cyan_OpOx_G3PDH"/>
</dbReference>
<dbReference type="Pfam" id="PF07992">
    <property type="entry name" value="Pyr_redox_2"/>
    <property type="match status" value="1"/>
</dbReference>
<accession>A0A1F2WTD3</accession>
<evidence type="ECO:0000313" key="3">
    <source>
        <dbReference type="EMBL" id="OFW60164.1"/>
    </source>
</evidence>
<reference evidence="3 4" key="1">
    <citation type="journal article" date="2016" name="Nat. Commun.">
        <title>Thousands of microbial genomes shed light on interconnected biogeochemical processes in an aquifer system.</title>
        <authorList>
            <person name="Anantharaman K."/>
            <person name="Brown C.T."/>
            <person name="Hug L.A."/>
            <person name="Sharon I."/>
            <person name="Castelle C.J."/>
            <person name="Probst A.J."/>
            <person name="Thomas B.C."/>
            <person name="Singh A."/>
            <person name="Wilkins M.J."/>
            <person name="Karaoz U."/>
            <person name="Brodie E.L."/>
            <person name="Williams K.H."/>
            <person name="Hubbard S.S."/>
            <person name="Banfield J.F."/>
        </authorList>
    </citation>
    <scope>NUCLEOTIDE SEQUENCE [LARGE SCALE GENOMIC DNA]</scope>
</reference>
<proteinExistence type="predicted"/>
<dbReference type="Gene3D" id="3.50.50.60">
    <property type="entry name" value="FAD/NAD(P)-binding domain"/>
    <property type="match status" value="2"/>
</dbReference>
<comment type="caution">
    <text evidence="3">The sequence shown here is derived from an EMBL/GenBank/DDBJ whole genome shotgun (WGS) entry which is preliminary data.</text>
</comment>
<dbReference type="PANTHER" id="PTHR42949:SF3">
    <property type="entry name" value="ANAEROBIC GLYCEROL-3-PHOSPHATE DEHYDROGENASE SUBUNIT B"/>
    <property type="match status" value="1"/>
</dbReference>
<keyword evidence="1" id="KW-0560">Oxidoreductase</keyword>
<dbReference type="PANTHER" id="PTHR42949">
    <property type="entry name" value="ANAEROBIC GLYCEROL-3-PHOSPHATE DEHYDROGENASE SUBUNIT B"/>
    <property type="match status" value="1"/>
</dbReference>
<dbReference type="InterPro" id="IPR023753">
    <property type="entry name" value="FAD/NAD-binding_dom"/>
</dbReference>
<dbReference type="SUPFAM" id="SSF51905">
    <property type="entry name" value="FAD/NAD(P)-binding domain"/>
    <property type="match status" value="1"/>
</dbReference>
<dbReference type="InterPro" id="IPR036188">
    <property type="entry name" value="FAD/NAD-bd_sf"/>
</dbReference>
<dbReference type="EMBL" id="MELK01000006">
    <property type="protein sequence ID" value="OFW60164.1"/>
    <property type="molecule type" value="Genomic_DNA"/>
</dbReference>
<name>A0A1F2WTD3_9ACTN</name>
<feature type="domain" description="FAD/NAD(P)-binding" evidence="2">
    <location>
        <begin position="9"/>
        <end position="305"/>
    </location>
</feature>
<organism evidence="3 4">
    <name type="scientific">Candidatus Solincola sediminis</name>
    <dbReference type="NCBI Taxonomy" id="1797199"/>
    <lineage>
        <taxon>Bacteria</taxon>
        <taxon>Bacillati</taxon>
        <taxon>Actinomycetota</taxon>
        <taxon>Candidatus Geothermincolia</taxon>
        <taxon>Candidatus Geothermincolales</taxon>
        <taxon>Candidatus Geothermincolaceae</taxon>
        <taxon>Candidatus Solincola</taxon>
    </lineage>
</organism>
<gene>
    <name evidence="3" type="ORF">A2Y75_02455</name>
</gene>
<dbReference type="PRINTS" id="PR00368">
    <property type="entry name" value="FADPNR"/>
</dbReference>
<dbReference type="PRINTS" id="PR00411">
    <property type="entry name" value="PNDRDTASEI"/>
</dbReference>
<evidence type="ECO:0000256" key="1">
    <source>
        <dbReference type="ARBA" id="ARBA00023002"/>
    </source>
</evidence>